<name>A0ABX1C8V8_9ACTN</name>
<dbReference type="RefSeq" id="WP_168086509.1">
    <property type="nucleotide sequence ID" value="NZ_JAAVJC010000005.1"/>
</dbReference>
<dbReference type="SUPFAM" id="SSF47336">
    <property type="entry name" value="ACP-like"/>
    <property type="match status" value="1"/>
</dbReference>
<evidence type="ECO:0000313" key="3">
    <source>
        <dbReference type="EMBL" id="NJQ13672.1"/>
    </source>
</evidence>
<dbReference type="Pfam" id="PF00550">
    <property type="entry name" value="PP-binding"/>
    <property type="match status" value="1"/>
</dbReference>
<proteinExistence type="predicted"/>
<dbReference type="Proteomes" id="UP000727056">
    <property type="component" value="Unassembled WGS sequence"/>
</dbReference>
<dbReference type="EMBL" id="JAAVJC010000005">
    <property type="protein sequence ID" value="NJQ13672.1"/>
    <property type="molecule type" value="Genomic_DNA"/>
</dbReference>
<protein>
    <submittedName>
        <fullName evidence="3">4'-phosphopantetheinyl transferase superfamily protein</fullName>
    </submittedName>
</protein>
<dbReference type="InterPro" id="IPR036736">
    <property type="entry name" value="ACP-like_sf"/>
</dbReference>
<reference evidence="3 4" key="1">
    <citation type="submission" date="2020-03" db="EMBL/GenBank/DDBJ databases">
        <title>Draft genome of Streptomyces sp. ventii, isolated from the Axial Seamount in the Pacific Ocean, and resequencing of the two type strains Streptomyces lonarensis strain NCL 716 and Streptomyces bohaiensis strain 11A07.</title>
        <authorList>
            <person name="Loughran R.M."/>
            <person name="Pfannmuller K.M."/>
            <person name="Wasson B.J."/>
            <person name="Deadmond M.C."/>
            <person name="Paddock B.E."/>
            <person name="Koyack M.J."/>
            <person name="Gallegos D.A."/>
            <person name="Mitchell E.A."/>
            <person name="Ushijima B."/>
            <person name="Saw J.H."/>
            <person name="Mcphail K.L."/>
            <person name="Videau P."/>
        </authorList>
    </citation>
    <scope>NUCLEOTIDE SEQUENCE [LARGE SCALE GENOMIC DNA]</scope>
    <source>
        <strain evidence="3 4">11A07</strain>
    </source>
</reference>
<dbReference type="Gene3D" id="3.90.470.20">
    <property type="entry name" value="4'-phosphopantetheinyl transferase domain"/>
    <property type="match status" value="1"/>
</dbReference>
<dbReference type="GO" id="GO:0016740">
    <property type="term" value="F:transferase activity"/>
    <property type="evidence" value="ECO:0007669"/>
    <property type="project" value="UniProtKB-KW"/>
</dbReference>
<feature type="domain" description="Carrier" evidence="2">
    <location>
        <begin position="216"/>
        <end position="290"/>
    </location>
</feature>
<keyword evidence="4" id="KW-1185">Reference proteome</keyword>
<dbReference type="Pfam" id="PF01648">
    <property type="entry name" value="ACPS"/>
    <property type="match status" value="1"/>
</dbReference>
<dbReference type="PROSITE" id="PS50075">
    <property type="entry name" value="CARRIER"/>
    <property type="match status" value="1"/>
</dbReference>
<dbReference type="InterPro" id="IPR008278">
    <property type="entry name" value="4-PPantetheinyl_Trfase_dom"/>
</dbReference>
<dbReference type="InterPro" id="IPR009081">
    <property type="entry name" value="PP-bd_ACP"/>
</dbReference>
<sequence length="296" mass="31351">MTPTPVPPAVAGLTLRVAIASHPLPVTALTPGEARQYARLTGGHRRRLWLTARRALRGALAAAGLDTDTSVHGFPQPRASLSYAGDLAVAVVAAGGTSALSGLGADIELRTPAPGTARFFLTDREQDHLAALPAPRRPASLLRLWTVKEALYKADPDNARTRLRDYALDDPGARAGTARTVRAPTRDLPYLTLDLSRGCFSVAATPSHTGVPPVSEHTFAELAPKIAAFVSLPVEEITPGLRLADLALDSMASVELVVDLQEDYDIVLSRDDFATVETLGDLAALISSRLPDPADH</sequence>
<dbReference type="SUPFAM" id="SSF56214">
    <property type="entry name" value="4'-phosphopantetheinyl transferase"/>
    <property type="match status" value="1"/>
</dbReference>
<dbReference type="InterPro" id="IPR037143">
    <property type="entry name" value="4-PPantetheinyl_Trfase_dom_sf"/>
</dbReference>
<evidence type="ECO:0000259" key="2">
    <source>
        <dbReference type="PROSITE" id="PS50075"/>
    </source>
</evidence>
<evidence type="ECO:0000256" key="1">
    <source>
        <dbReference type="ARBA" id="ARBA00022679"/>
    </source>
</evidence>
<accession>A0ABX1C8V8</accession>
<gene>
    <name evidence="3" type="ORF">HCN52_01610</name>
</gene>
<evidence type="ECO:0000313" key="4">
    <source>
        <dbReference type="Proteomes" id="UP000727056"/>
    </source>
</evidence>
<organism evidence="3 4">
    <name type="scientific">Streptomyces bohaiensis</name>
    <dbReference type="NCBI Taxonomy" id="1431344"/>
    <lineage>
        <taxon>Bacteria</taxon>
        <taxon>Bacillati</taxon>
        <taxon>Actinomycetota</taxon>
        <taxon>Actinomycetes</taxon>
        <taxon>Kitasatosporales</taxon>
        <taxon>Streptomycetaceae</taxon>
        <taxon>Streptomyces</taxon>
    </lineage>
</organism>
<comment type="caution">
    <text evidence="3">The sequence shown here is derived from an EMBL/GenBank/DDBJ whole genome shotgun (WGS) entry which is preliminary data.</text>
</comment>
<keyword evidence="1 3" id="KW-0808">Transferase</keyword>
<dbReference type="Gene3D" id="1.10.1200.10">
    <property type="entry name" value="ACP-like"/>
    <property type="match status" value="1"/>
</dbReference>